<feature type="region of interest" description="Disordered" evidence="1">
    <location>
        <begin position="53"/>
        <end position="79"/>
    </location>
</feature>
<accession>A0A518BB97</accession>
<reference evidence="2 3" key="1">
    <citation type="submission" date="2019-02" db="EMBL/GenBank/DDBJ databases">
        <title>Deep-cultivation of Planctomycetes and their phenomic and genomic characterization uncovers novel biology.</title>
        <authorList>
            <person name="Wiegand S."/>
            <person name="Jogler M."/>
            <person name="Boedeker C."/>
            <person name="Pinto D."/>
            <person name="Vollmers J."/>
            <person name="Rivas-Marin E."/>
            <person name="Kohn T."/>
            <person name="Peeters S.H."/>
            <person name="Heuer A."/>
            <person name="Rast P."/>
            <person name="Oberbeckmann S."/>
            <person name="Bunk B."/>
            <person name="Jeske O."/>
            <person name="Meyerdierks A."/>
            <person name="Storesund J.E."/>
            <person name="Kallscheuer N."/>
            <person name="Luecker S."/>
            <person name="Lage O.M."/>
            <person name="Pohl T."/>
            <person name="Merkel B.J."/>
            <person name="Hornburger P."/>
            <person name="Mueller R.-W."/>
            <person name="Bruemmer F."/>
            <person name="Labrenz M."/>
            <person name="Spormann A.M."/>
            <person name="Op den Camp H."/>
            <person name="Overmann J."/>
            <person name="Amann R."/>
            <person name="Jetten M.S.M."/>
            <person name="Mascher T."/>
            <person name="Medema M.H."/>
            <person name="Devos D.P."/>
            <person name="Kaster A.-K."/>
            <person name="Ovreas L."/>
            <person name="Rohde M."/>
            <person name="Galperin M.Y."/>
            <person name="Jogler C."/>
        </authorList>
    </citation>
    <scope>NUCLEOTIDE SEQUENCE [LARGE SCALE GENOMIC DNA]</scope>
    <source>
        <strain evidence="2 3">Pan216</strain>
    </source>
</reference>
<organism evidence="2 3">
    <name type="scientific">Kolteria novifilia</name>
    <dbReference type="NCBI Taxonomy" id="2527975"/>
    <lineage>
        <taxon>Bacteria</taxon>
        <taxon>Pseudomonadati</taxon>
        <taxon>Planctomycetota</taxon>
        <taxon>Planctomycetia</taxon>
        <taxon>Kolteriales</taxon>
        <taxon>Kolteriaceae</taxon>
        <taxon>Kolteria</taxon>
    </lineage>
</organism>
<gene>
    <name evidence="2" type="ORF">Pan216_51060</name>
</gene>
<evidence type="ECO:0000313" key="3">
    <source>
        <dbReference type="Proteomes" id="UP000317093"/>
    </source>
</evidence>
<proteinExistence type="predicted"/>
<evidence type="ECO:0000313" key="2">
    <source>
        <dbReference type="EMBL" id="QDU64217.1"/>
    </source>
</evidence>
<dbReference type="Proteomes" id="UP000317093">
    <property type="component" value="Chromosome"/>
</dbReference>
<evidence type="ECO:0000256" key="1">
    <source>
        <dbReference type="SAM" id="MobiDB-lite"/>
    </source>
</evidence>
<dbReference type="AlphaFoldDB" id="A0A518BB97"/>
<keyword evidence="3" id="KW-1185">Reference proteome</keyword>
<protein>
    <submittedName>
        <fullName evidence="2">Uncharacterized protein</fullName>
    </submittedName>
</protein>
<dbReference type="KEGG" id="knv:Pan216_51060"/>
<dbReference type="EMBL" id="CP036279">
    <property type="protein sequence ID" value="QDU64217.1"/>
    <property type="molecule type" value="Genomic_DNA"/>
</dbReference>
<sequence>MTSRRRQREGRLPPSPRDLASVSVIMEQRYLLAHLDRPAYNDRTTPACQRGYVELSSDNPAPKVDESACESGRSARVEW</sequence>
<name>A0A518BB97_9BACT</name>